<proteinExistence type="predicted"/>
<organism evidence="1 2">
    <name type="scientific">Steinernema hermaphroditum</name>
    <dbReference type="NCBI Taxonomy" id="289476"/>
    <lineage>
        <taxon>Eukaryota</taxon>
        <taxon>Metazoa</taxon>
        <taxon>Ecdysozoa</taxon>
        <taxon>Nematoda</taxon>
        <taxon>Chromadorea</taxon>
        <taxon>Rhabditida</taxon>
        <taxon>Tylenchina</taxon>
        <taxon>Panagrolaimomorpha</taxon>
        <taxon>Strongyloidoidea</taxon>
        <taxon>Steinernematidae</taxon>
        <taxon>Steinernema</taxon>
    </lineage>
</organism>
<dbReference type="AlphaFoldDB" id="A0AA39HLU7"/>
<dbReference type="Proteomes" id="UP001175271">
    <property type="component" value="Unassembled WGS sequence"/>
</dbReference>
<sequence>MSSEGADTGIKEFEATLLRHYELMKTFRGEMQTLKAEAVKNYEKTFARIQGISTKRVMVENYFDEATANFE</sequence>
<reference evidence="1" key="1">
    <citation type="submission" date="2023-06" db="EMBL/GenBank/DDBJ databases">
        <title>Genomic analysis of the entomopathogenic nematode Steinernema hermaphroditum.</title>
        <authorList>
            <person name="Schwarz E.M."/>
            <person name="Heppert J.K."/>
            <person name="Baniya A."/>
            <person name="Schwartz H.T."/>
            <person name="Tan C.-H."/>
            <person name="Antoshechkin I."/>
            <person name="Sternberg P.W."/>
            <person name="Goodrich-Blair H."/>
            <person name="Dillman A.R."/>
        </authorList>
    </citation>
    <scope>NUCLEOTIDE SEQUENCE</scope>
    <source>
        <strain evidence="1">PS9179</strain>
        <tissue evidence="1">Whole animal</tissue>
    </source>
</reference>
<comment type="caution">
    <text evidence="1">The sequence shown here is derived from an EMBL/GenBank/DDBJ whole genome shotgun (WGS) entry which is preliminary data.</text>
</comment>
<accession>A0AA39HLU7</accession>
<protein>
    <submittedName>
        <fullName evidence="1">Uncharacterized protein</fullName>
    </submittedName>
</protein>
<evidence type="ECO:0000313" key="1">
    <source>
        <dbReference type="EMBL" id="KAK0407098.1"/>
    </source>
</evidence>
<keyword evidence="2" id="KW-1185">Reference proteome</keyword>
<gene>
    <name evidence="1" type="ORF">QR680_018995</name>
</gene>
<name>A0AA39HLU7_9BILA</name>
<dbReference type="EMBL" id="JAUCMV010000004">
    <property type="protein sequence ID" value="KAK0407098.1"/>
    <property type="molecule type" value="Genomic_DNA"/>
</dbReference>
<evidence type="ECO:0000313" key="2">
    <source>
        <dbReference type="Proteomes" id="UP001175271"/>
    </source>
</evidence>